<feature type="transmembrane region" description="Helical" evidence="2">
    <location>
        <begin position="346"/>
        <end position="371"/>
    </location>
</feature>
<dbReference type="InterPro" id="IPR005182">
    <property type="entry name" value="YdbS-like_PH"/>
</dbReference>
<reference evidence="4" key="1">
    <citation type="submission" date="2018-03" db="EMBL/GenBank/DDBJ databases">
        <authorList>
            <person name="Nunes O.C."/>
            <person name="Lopes A.R."/>
            <person name="Froufe H."/>
            <person name="Munoz-Merida A."/>
            <person name="Barroso C."/>
            <person name="Egas C."/>
        </authorList>
    </citation>
    <scope>NUCLEOTIDE SEQUENCE</scope>
    <source>
        <strain evidence="4">ON4</strain>
    </source>
</reference>
<feature type="transmembrane region" description="Helical" evidence="2">
    <location>
        <begin position="75"/>
        <end position="97"/>
    </location>
</feature>
<dbReference type="Proteomes" id="UP001170379">
    <property type="component" value="Unassembled WGS sequence"/>
</dbReference>
<feature type="domain" description="YdbS-like PH" evidence="3">
    <location>
        <begin position="381"/>
        <end position="435"/>
    </location>
</feature>
<organism evidence="4 5">
    <name type="scientific">Gulosibacter molinativorax</name>
    <dbReference type="NCBI Taxonomy" id="256821"/>
    <lineage>
        <taxon>Bacteria</taxon>
        <taxon>Bacillati</taxon>
        <taxon>Actinomycetota</taxon>
        <taxon>Actinomycetes</taxon>
        <taxon>Micrococcales</taxon>
        <taxon>Microbacteriaceae</taxon>
        <taxon>Gulosibacter</taxon>
    </lineage>
</organism>
<evidence type="ECO:0000256" key="1">
    <source>
        <dbReference type="SAM" id="MobiDB-lite"/>
    </source>
</evidence>
<evidence type="ECO:0000313" key="4">
    <source>
        <dbReference type="EMBL" id="MDJ1370932.1"/>
    </source>
</evidence>
<feature type="compositionally biased region" description="Low complexity" evidence="1">
    <location>
        <begin position="1"/>
        <end position="41"/>
    </location>
</feature>
<evidence type="ECO:0000313" key="5">
    <source>
        <dbReference type="Proteomes" id="UP001170379"/>
    </source>
</evidence>
<feature type="region of interest" description="Disordered" evidence="1">
    <location>
        <begin position="1"/>
        <end position="60"/>
    </location>
</feature>
<evidence type="ECO:0000259" key="3">
    <source>
        <dbReference type="Pfam" id="PF03703"/>
    </source>
</evidence>
<keyword evidence="2" id="KW-0812">Transmembrane</keyword>
<feature type="compositionally biased region" description="Low complexity" evidence="1">
    <location>
        <begin position="706"/>
        <end position="715"/>
    </location>
</feature>
<keyword evidence="2" id="KW-0472">Membrane</keyword>
<feature type="region of interest" description="Disordered" evidence="1">
    <location>
        <begin position="650"/>
        <end position="731"/>
    </location>
</feature>
<feature type="domain" description="YdbS-like PH" evidence="3">
    <location>
        <begin position="135"/>
        <end position="213"/>
    </location>
</feature>
<gene>
    <name evidence="4" type="ORF">C7K25_06065</name>
</gene>
<dbReference type="PANTHER" id="PTHR34473">
    <property type="entry name" value="UPF0699 TRANSMEMBRANE PROTEIN YDBS"/>
    <property type="match status" value="1"/>
</dbReference>
<feature type="compositionally biased region" description="Low complexity" evidence="1">
    <location>
        <begin position="661"/>
        <end position="698"/>
    </location>
</feature>
<evidence type="ECO:0000256" key="2">
    <source>
        <dbReference type="SAM" id="Phobius"/>
    </source>
</evidence>
<feature type="transmembrane region" description="Helical" evidence="2">
    <location>
        <begin position="109"/>
        <end position="135"/>
    </location>
</feature>
<dbReference type="EMBL" id="PXVD01000008">
    <property type="protein sequence ID" value="MDJ1370932.1"/>
    <property type="molecule type" value="Genomic_DNA"/>
</dbReference>
<feature type="domain" description="YdbS-like PH" evidence="3">
    <location>
        <begin position="512"/>
        <end position="580"/>
    </location>
</feature>
<feature type="transmembrane region" description="Helical" evidence="2">
    <location>
        <begin position="312"/>
        <end position="340"/>
    </location>
</feature>
<accession>A0ABT7C876</accession>
<feature type="region of interest" description="Disordered" evidence="1">
    <location>
        <begin position="218"/>
        <end position="269"/>
    </location>
</feature>
<name>A0ABT7C876_9MICO</name>
<keyword evidence="2" id="KW-1133">Transmembrane helix</keyword>
<feature type="compositionally biased region" description="Low complexity" evidence="1">
    <location>
        <begin position="48"/>
        <end position="59"/>
    </location>
</feature>
<reference evidence="4" key="2">
    <citation type="journal article" date="2022" name="Sci. Rep.">
        <title>In silico prediction of the enzymes involved in the degradation of the herbicide molinate by Gulosibacter molinativorax ON4T.</title>
        <authorList>
            <person name="Lopes A.R."/>
            <person name="Bunin E."/>
            <person name="Viana A.T."/>
            <person name="Froufe H."/>
            <person name="Munoz-Merida A."/>
            <person name="Pinho D."/>
            <person name="Figueiredo J."/>
            <person name="Barroso C."/>
            <person name="Vaz-Moreira I."/>
            <person name="Bellanger X."/>
            <person name="Egas C."/>
            <person name="Nunes O.C."/>
        </authorList>
    </citation>
    <scope>NUCLEOTIDE SEQUENCE</scope>
    <source>
        <strain evidence="4">ON4</strain>
    </source>
</reference>
<dbReference type="PANTHER" id="PTHR34473:SF2">
    <property type="entry name" value="UPF0699 TRANSMEMBRANE PROTEIN YDBT"/>
    <property type="match status" value="1"/>
</dbReference>
<dbReference type="Pfam" id="PF03703">
    <property type="entry name" value="bPH_2"/>
    <property type="match status" value="3"/>
</dbReference>
<sequence>MTQQNPPQGWNGQGPGQYQQPGQPGYHPQGQVPPHWQQHPRQQPPMQQPSQPSSGGPVRNLADGEWHRLHKFTPWVGMIAGLLGALFAIFWIFVSSLARIVERGGGESIGLILLIAGILVLVIIGLSIVGSVMVYRNKYFRLTPEVFEMRSGVIGKANRQARLDRLQSVNLNRPLFARALGLTILETSGAGKDADIKLQYLGKDEAERLRAEILRRASGAKRNKQAERREAYESGPAHPVGPAGGQGPAVPVGGSAPGAPGGATPAPRRRARTLGDYIDAAVEDFSNPELPAGTAPEPAVVRVSAGRIAGATFLTVAFAGIVLFVVGVIALIPISLLIAGETGERVFIAYITGLLFLLGFVVLSLIFGGMASLSTLISSMNYTIAGTPDGIRVGRGALSQMSDTVPPGRIHAVQVRQPWIWRPFKWYEVKIDRADLMGSASDDNNEQNSNQRRQVILPVGTWDEVQRVLALVLPMHMSPQTVRILSTAMAKGRQDAFVPAPSRSWWLHPVQWRSLGYAIDRGVVYLRKGWLTRRVALVPGERIQSVTLHSSPLERAANVVSLWLNTVGNAVTTRLPAVDATTSVSLFDSLEGLAVRQAAADTSHRWNEAQARTTLNTARMAAEDAARRGERIDPYSQRMLDAEAAWMRDQAAARGRGAGAGPTRVGPATPGQPGAAPGQMGPGQTAPGQVPPGQTAPGQPTPGGTPDPSQQGGQPNAPRDGRGMPPLPPIK</sequence>
<comment type="caution">
    <text evidence="4">The sequence shown here is derived from an EMBL/GenBank/DDBJ whole genome shotgun (WGS) entry which is preliminary data.</text>
</comment>
<protein>
    <recommendedName>
        <fullName evidence="3">YdbS-like PH domain-containing protein</fullName>
    </recommendedName>
</protein>
<dbReference type="RefSeq" id="WP_084147395.1">
    <property type="nucleotide sequence ID" value="NZ_CP028426.1"/>
</dbReference>
<keyword evidence="5" id="KW-1185">Reference proteome</keyword>
<proteinExistence type="predicted"/>